<organism evidence="11">
    <name type="scientific">Lamprotornis superbus</name>
    <dbReference type="NCBI Taxonomy" id="245042"/>
    <lineage>
        <taxon>Eukaryota</taxon>
        <taxon>Metazoa</taxon>
        <taxon>Chordata</taxon>
        <taxon>Craniata</taxon>
        <taxon>Vertebrata</taxon>
        <taxon>Euteleostomi</taxon>
        <taxon>Archelosauria</taxon>
        <taxon>Archosauria</taxon>
        <taxon>Dinosauria</taxon>
        <taxon>Saurischia</taxon>
        <taxon>Theropoda</taxon>
        <taxon>Coelurosauria</taxon>
        <taxon>Aves</taxon>
        <taxon>Neognathae</taxon>
        <taxon>Neoaves</taxon>
        <taxon>Telluraves</taxon>
        <taxon>Australaves</taxon>
        <taxon>Passeriformes</taxon>
        <taxon>Sturnidae</taxon>
        <taxon>Lamprotornis</taxon>
    </lineage>
</organism>
<dbReference type="PANTHER" id="PTHR15735:SF13">
    <property type="entry name" value="FORMIN-BINDING PROTEIN 1"/>
    <property type="match status" value="1"/>
</dbReference>
<evidence type="ECO:0000259" key="9">
    <source>
        <dbReference type="PROSITE" id="PS50002"/>
    </source>
</evidence>
<gene>
    <name evidence="12" type="ORF">IHE44_0007177</name>
    <name evidence="11" type="ORF">IHE44_009090</name>
</gene>
<feature type="region of interest" description="Disordered" evidence="7">
    <location>
        <begin position="1414"/>
        <end position="1437"/>
    </location>
</feature>
<dbReference type="Gene3D" id="1.20.1270.60">
    <property type="entry name" value="Arfaptin homology (AH) domain/BAR domain"/>
    <property type="match status" value="1"/>
</dbReference>
<accession>A0A835NV66</accession>
<proteinExistence type="predicted"/>
<dbReference type="SUPFAM" id="SSF103657">
    <property type="entry name" value="BAR/IMD domain-like"/>
    <property type="match status" value="1"/>
</dbReference>
<feature type="domain" description="SH3" evidence="9">
    <location>
        <begin position="1421"/>
        <end position="1485"/>
    </location>
</feature>
<evidence type="ECO:0000256" key="4">
    <source>
        <dbReference type="PROSITE-ProRule" id="PRU00192"/>
    </source>
</evidence>
<dbReference type="InterPro" id="IPR036028">
    <property type="entry name" value="SH3-like_dom_sf"/>
</dbReference>
<feature type="region of interest" description="Disordered" evidence="7">
    <location>
        <begin position="333"/>
        <end position="366"/>
    </location>
</feature>
<feature type="transmembrane region" description="Helical" evidence="8">
    <location>
        <begin position="1643"/>
        <end position="1663"/>
    </location>
</feature>
<dbReference type="SMART" id="SM00326">
    <property type="entry name" value="SH3"/>
    <property type="match status" value="1"/>
</dbReference>
<evidence type="ECO:0000256" key="1">
    <source>
        <dbReference type="ARBA" id="ARBA00022443"/>
    </source>
</evidence>
<evidence type="ECO:0000256" key="8">
    <source>
        <dbReference type="SAM" id="Phobius"/>
    </source>
</evidence>
<dbReference type="InterPro" id="IPR027267">
    <property type="entry name" value="AH/BAR_dom_sf"/>
</dbReference>
<dbReference type="SMART" id="SM00055">
    <property type="entry name" value="FCH"/>
    <property type="match status" value="1"/>
</dbReference>
<dbReference type="InterPro" id="IPR001060">
    <property type="entry name" value="FCH_dom"/>
</dbReference>
<feature type="domain" description="F-BAR" evidence="10">
    <location>
        <begin position="1"/>
        <end position="264"/>
    </location>
</feature>
<dbReference type="Gene3D" id="6.10.140.470">
    <property type="match status" value="1"/>
</dbReference>
<evidence type="ECO:0000313" key="11">
    <source>
        <dbReference type="EMBL" id="KAG0122455.1"/>
    </source>
</evidence>
<reference evidence="11" key="1">
    <citation type="submission" date="2020-10" db="EMBL/GenBank/DDBJ databases">
        <title>Feather gene expression reveals the developmental basis of iridescence in African starlings.</title>
        <authorList>
            <person name="Rubenstein D.R."/>
        </authorList>
    </citation>
    <scope>NUCLEOTIDE SEQUENCE</scope>
    <source>
        <strain evidence="11">SS15</strain>
        <tissue evidence="11">Liver</tissue>
    </source>
</reference>
<keyword evidence="13" id="KW-1185">Reference proteome</keyword>
<feature type="region of interest" description="Disordered" evidence="7">
    <location>
        <begin position="293"/>
        <end position="319"/>
    </location>
</feature>
<protein>
    <recommendedName>
        <fullName evidence="14">Formin-binding protein 1</fullName>
    </recommendedName>
</protein>
<keyword evidence="8" id="KW-0472">Membrane</keyword>
<dbReference type="Proteomes" id="UP000618051">
    <property type="component" value="Unassembled WGS sequence"/>
</dbReference>
<dbReference type="PROSITE" id="PS51741">
    <property type="entry name" value="F_BAR"/>
    <property type="match status" value="1"/>
</dbReference>
<dbReference type="OrthoDB" id="8783038at2759"/>
<dbReference type="Pfam" id="PF00611">
    <property type="entry name" value="FCH"/>
    <property type="match status" value="1"/>
</dbReference>
<feature type="coiled-coil region" evidence="6">
    <location>
        <begin position="155"/>
        <end position="186"/>
    </location>
</feature>
<evidence type="ECO:0000313" key="12">
    <source>
        <dbReference type="EMBL" id="KAI1232120.1"/>
    </source>
</evidence>
<dbReference type="InterPro" id="IPR001452">
    <property type="entry name" value="SH3_domain"/>
</dbReference>
<dbReference type="Gene3D" id="2.30.30.40">
    <property type="entry name" value="SH3 Domains"/>
    <property type="match status" value="1"/>
</dbReference>
<dbReference type="Pfam" id="PF25610">
    <property type="entry name" value="HR1_TOCA"/>
    <property type="match status" value="1"/>
</dbReference>
<dbReference type="SUPFAM" id="SSF50044">
    <property type="entry name" value="SH3-domain"/>
    <property type="match status" value="1"/>
</dbReference>
<dbReference type="GO" id="GO:0008289">
    <property type="term" value="F:lipid binding"/>
    <property type="evidence" value="ECO:0007669"/>
    <property type="project" value="UniProtKB-KW"/>
</dbReference>
<feature type="transmembrane region" description="Helical" evidence="8">
    <location>
        <begin position="2050"/>
        <end position="2068"/>
    </location>
</feature>
<evidence type="ECO:0000256" key="7">
    <source>
        <dbReference type="SAM" id="MobiDB-lite"/>
    </source>
</evidence>
<dbReference type="PANTHER" id="PTHR15735">
    <property type="entry name" value="FCH AND DOUBLE SH3 DOMAINS PROTEIN"/>
    <property type="match status" value="1"/>
</dbReference>
<dbReference type="EMBL" id="JADDUC020000023">
    <property type="protein sequence ID" value="KAI1232120.1"/>
    <property type="molecule type" value="Genomic_DNA"/>
</dbReference>
<keyword evidence="2 5" id="KW-0175">Coiled coil</keyword>
<keyword evidence="8" id="KW-1133">Transmembrane helix</keyword>
<evidence type="ECO:0000256" key="3">
    <source>
        <dbReference type="ARBA" id="ARBA00023121"/>
    </source>
</evidence>
<dbReference type="EMBL" id="JADDUC010000036">
    <property type="protein sequence ID" value="KAG0122455.1"/>
    <property type="molecule type" value="Genomic_DNA"/>
</dbReference>
<dbReference type="GO" id="GO:0006897">
    <property type="term" value="P:endocytosis"/>
    <property type="evidence" value="ECO:0007669"/>
    <property type="project" value="InterPro"/>
</dbReference>
<sequence length="2499" mass="278828">MSWGTELWDQFDNLEKHTQWGIDVLEKYIKFVKERTEIELSYAKQLRNLSKKYQPKKNSKEEEEYRYTSTRAFLATLNEMNDYAGQHEVISENMTSLITAELTRYVQELKQERKSHFHDGRKAQQHIETCWKQLEASKRRFERDCKEADRAQQYFEKMDADINVTKADVEKARQQAQLRHQMAEDSKAEYSSTLQKFNSEQHEHYYTHIPNIFQKIQEMEERRIVRIGESMKTFAEVDRQVIPIIGKCLDEITKAAESVDHKNDSQMVIEAFKSGFEPPGDIDFEDFTQPMKRTVSESSLSNSRGDGKSEPKFGSKSKGKLWPFIKKNKLMSLLTSPHQPPPPPPASASPSAVPNGPQSPKQQKEPLSHRFNEFMTSKPKIHCFRSLKRGVSSPLDLSLSLFLFFLALLLHVLLSVGTSVPVTGSQLVVQLLQKASLCSEQAPNDRGEVLREQDLGFPCQQLQCSVLVLVSAFMKLTHDMILLKICWHSMALAPRHSFRTEDWSCMKAEMFSMGNLSGWLQRTENSAVNNALSRLVTDRTVKNKDVLNSFSSLLGNCHLMGHSEHKKIPFLPIPVSLGNCNLAQSIFSQWFCQVETDFQICLCSSRAEDVLGGGNWSPPCPGQSWVTLGHCCRSGHVLQSNAPQWHSKNRVENSAEYFLLDLKILDSTRMFVCKYFSCLTHPEYLESSVQIIISDPRGMNSGPLDHPERWRRRRGCKPLAACSVSFGDLGTFDLYIREATFWKVMQEPAGQHSVTGVWIISFALNCLCTAGFVPWQNSTPDTFSEACRGSKQTIPVQAAQFPALGTFVVLTPVSSPVPRLGLLVANPTYNQCAVGMCFVKEPRKIWWEANDTAYSVMCRKVLSITSPDGQEFCALVVEHSLEPLEASMPAHKRCRAFILNPMNCGFAKNGASVWEYHCWELLVVTENLNGKRFPSLAAQILAWREAFSSFYLSVVNMECVLLCTSGLLGSWSISQLESLRAGRAAQCPGGGGGWVEFGFSFSIYLALDVSSSSLVLGTELSPLVSLFFGNSSELQLFCPFAVLEEALGILVVGCPGIVVHLGVSGAPAQSCVCRMCSGFLCLPGQHSAVHRDSPEVLSFGCSQRTRHSLELPWCWVLLELLLTSPASAVAVMRTPSVVVVLLSVSPGPVSPVPRSSTSHSHSWPGDLDEQHIRNSTAFPSPHCCSISENIANVQDMRGSPGVFVPESMKCAQHMIKASLEAHAIFDWQSIQQQFPQLCDFGMASPEEKVTCVNGTGNEQKPKRGKPAQIQAYAQESCSLMSERRQEGSAFHEKAALFKKKKIGFCELFLRSQSIRSDSDYSLFFLIPPTLHSTLCREQAQKTSAISHLSKEERSFSKRDALTKMKDVYIKNPQMGDAASVDHRLAELGQNIEKLRLEVQKFEGWLAEVEGRLPARTEQPRRQSGVYEAQNPSGVNSCQNEGTISVAEGEMLYVIEEDKGDGWTRIRRNEDEEGYVPTSYVEVYLDKNAKDVHKPLQKISEFSLEEMNVLSPSLKDFVRYQVGSEMSLPMKVLPCLCPFSANSTVVLNRNESCRLCSRWDSCRKLFCAHLGEQRLVWKVKLLDKNYFGAWADEHFGSFATVGLFPLTSDDISSSCWTALAFPVLQLCCLLCFGNYSVPLMLISVFGYSAACTWTCIGTAVLHLAKGKTGQPPVCGNRDGQRRALEAWAASLACIFLTSLEKERPLQPVTENEKAVCFLSGTKQVLAGSCSCALLPEHSRVPVMLIPGWREGLRIPKGVCAGARTSGRACHRRRNTMVCLPCRQLKHTHGKPDSQSCLEFPLEKFRPKFHPIHLDVHTGPSAFHTVPLVLNLQLLSPESVERRWKTSPGNSVTAAGLGSQFVNIKPDPHALFNILPSPKALEGQNPEITALSLLLLWSLSCSDQEQNGIPTVGTCGFVQRLCGLHLPGDLKEDLKEAKFYFNMMMLSTFLFVYPEWKKNGFVAFFSQQKSWCLFAGALGAVELQPSLSRSCCFPVENGNLNLAVAAASATEKFRLKLPRAVLKLLIILPDCGVDLGFASSCKMYMEQKSEDTFSLVVPVGFGFVFYFILFPTGIFRIGAYENWKLGERFHLKRELYHGMPVVSALVQLEVLADVFDADWFYIKTQAVASLVRNGFGQGCVDVSNTAMPPFTKRSKNQAHFCNWLNVQFHSAERKAPALGQLLHHLLVQVTAKSPSKCQDLQFSHSAGDTWWSFHLTNNLEIIFVSYSQAATFLQRDFSCSLPALINIPVSSGQIRAVCDRLLSVSEVCSEMPWLPPVELEESKAAAGSQMKSGCRTNPGVLGQAEDNPDPGAVCLDSGERFVSKIRVWTFDSKLLKHVLHVLITQLQLCFFKHFRLQLRLHHSLGQGIPAAPAPQAPLETLLIPSAQSLVFPGEQAADVCYQGRAMEQQGYLATQHTRSNTEAQECHYSLYSTLWNTDNTWGHAALQALQQIPGLLQWGIKTAWNNENLNSGSFSDLPYGLAGSKQASHEQDCKINMLSQL</sequence>
<dbReference type="PROSITE" id="PS50002">
    <property type="entry name" value="SH3"/>
    <property type="match status" value="1"/>
</dbReference>
<keyword evidence="3" id="KW-0446">Lipid-binding</keyword>
<evidence type="ECO:0000259" key="10">
    <source>
        <dbReference type="PROSITE" id="PS51741"/>
    </source>
</evidence>
<dbReference type="InterPro" id="IPR031160">
    <property type="entry name" value="F_BAR_dom"/>
</dbReference>
<feature type="compositionally biased region" description="Pro residues" evidence="7">
    <location>
        <begin position="338"/>
        <end position="347"/>
    </location>
</feature>
<comment type="caution">
    <text evidence="11">The sequence shown here is derived from an EMBL/GenBank/DDBJ whole genome shotgun (WGS) entry which is preliminary data.</text>
</comment>
<dbReference type="CDD" id="cd07676">
    <property type="entry name" value="F-BAR_FBP17"/>
    <property type="match status" value="1"/>
</dbReference>
<keyword evidence="1 4" id="KW-0728">SH3 domain</keyword>
<evidence type="ECO:0000256" key="6">
    <source>
        <dbReference type="SAM" id="Coils"/>
    </source>
</evidence>
<evidence type="ECO:0008006" key="14">
    <source>
        <dbReference type="Google" id="ProtNLM"/>
    </source>
</evidence>
<reference evidence="12 13" key="2">
    <citation type="journal article" date="2021" name="J. Hered.">
        <title>Feather Gene Expression Elucidates the Developmental Basis of Plumage Iridescence in African Starlings.</title>
        <authorList>
            <person name="Rubenstein D.R."/>
            <person name="Corvelo A."/>
            <person name="MacManes M.D."/>
            <person name="Maia R."/>
            <person name="Narzisi G."/>
            <person name="Rousaki A."/>
            <person name="Vandenabeele P."/>
            <person name="Shawkey M.D."/>
            <person name="Solomon J."/>
        </authorList>
    </citation>
    <scope>NUCLEOTIDE SEQUENCE [LARGE SCALE GENOMIC DNA]</scope>
    <source>
        <strain evidence="12">SS15</strain>
    </source>
</reference>
<name>A0A835NV66_9PASS</name>
<dbReference type="InterPro" id="IPR037449">
    <property type="entry name" value="FNBP1_F-BAR"/>
</dbReference>
<keyword evidence="8" id="KW-0812">Transmembrane</keyword>
<reference evidence="12" key="3">
    <citation type="submission" date="2022-01" db="EMBL/GenBank/DDBJ databases">
        <authorList>
            <person name="Rubenstein D.R."/>
        </authorList>
    </citation>
    <scope>NUCLEOTIDE SEQUENCE</scope>
    <source>
        <strain evidence="12">SS15</strain>
        <tissue evidence="12">Liver</tissue>
    </source>
</reference>
<dbReference type="FunFam" id="1.20.1270.60:FF:000002">
    <property type="entry name" value="Formin-binding protein 1-like isoform 1"/>
    <property type="match status" value="1"/>
</dbReference>
<evidence type="ECO:0000313" key="13">
    <source>
        <dbReference type="Proteomes" id="UP000618051"/>
    </source>
</evidence>
<evidence type="ECO:0000256" key="5">
    <source>
        <dbReference type="PROSITE-ProRule" id="PRU01077"/>
    </source>
</evidence>
<dbReference type="InterPro" id="IPR057870">
    <property type="entry name" value="HR1_TOCA"/>
</dbReference>
<evidence type="ECO:0000256" key="2">
    <source>
        <dbReference type="ARBA" id="ARBA00023054"/>
    </source>
</evidence>